<protein>
    <recommendedName>
        <fullName evidence="5">Lipoprotein</fullName>
    </recommendedName>
</protein>
<dbReference type="AlphaFoldDB" id="D3Q5Q8"/>
<evidence type="ECO:0000256" key="1">
    <source>
        <dbReference type="SAM" id="MobiDB-lite"/>
    </source>
</evidence>
<keyword evidence="4" id="KW-1185">Reference proteome</keyword>
<accession>D3Q5Q8</accession>
<evidence type="ECO:0000256" key="2">
    <source>
        <dbReference type="SAM" id="SignalP"/>
    </source>
</evidence>
<feature type="chain" id="PRO_5039175505" description="Lipoprotein" evidence="2">
    <location>
        <begin position="27"/>
        <end position="261"/>
    </location>
</feature>
<evidence type="ECO:0000313" key="3">
    <source>
        <dbReference type="EMBL" id="ADD40207.1"/>
    </source>
</evidence>
<dbReference type="PROSITE" id="PS51257">
    <property type="entry name" value="PROKAR_LIPOPROTEIN"/>
    <property type="match status" value="1"/>
</dbReference>
<proteinExistence type="predicted"/>
<name>D3Q5Q8_STANL</name>
<gene>
    <name evidence="3" type="ordered locus">Snas_0492</name>
</gene>
<dbReference type="eggNOG" id="ENOG503429N">
    <property type="taxonomic scope" value="Bacteria"/>
</dbReference>
<keyword evidence="2" id="KW-0732">Signal</keyword>
<evidence type="ECO:0008006" key="5">
    <source>
        <dbReference type="Google" id="ProtNLM"/>
    </source>
</evidence>
<evidence type="ECO:0000313" key="4">
    <source>
        <dbReference type="Proteomes" id="UP000000844"/>
    </source>
</evidence>
<dbReference type="Proteomes" id="UP000000844">
    <property type="component" value="Chromosome"/>
</dbReference>
<dbReference type="KEGG" id="sna:Snas_0492"/>
<dbReference type="HOGENOM" id="CLU_1150826_0_0_11"/>
<sequence>MVRIFAAISLFTLATVALTGCGSGSAADTAKPSPSPAPAITSDRAPIGTSSAAGELAGLAAAAKGRDYSATYELTRPGDKPVEVSVELAADDRWSVEVPGGAQGGKADVTIARHRDFYVQCVEGKRDSCARVDTKDDKIPSTIDPVVQHVFTDWLDVMINRSSPISVAYAEDVKGVAGQCFWLERNSVTVSSPIPSGVYCLRSDGIVTAAKASFGSLKLKGEPGSGPGKLTLPDADEDATPLGTSPPPKPSPSKSKSKKPQ</sequence>
<dbReference type="STRING" id="446470.Snas_0492"/>
<feature type="region of interest" description="Disordered" evidence="1">
    <location>
        <begin position="217"/>
        <end position="261"/>
    </location>
</feature>
<organism evidence="3 4">
    <name type="scientific">Stackebrandtia nassauensis (strain DSM 44728 / CIP 108903 / NRRL B-16338 / NBRC 102104 / LLR-40K-21)</name>
    <dbReference type="NCBI Taxonomy" id="446470"/>
    <lineage>
        <taxon>Bacteria</taxon>
        <taxon>Bacillati</taxon>
        <taxon>Actinomycetota</taxon>
        <taxon>Actinomycetes</taxon>
        <taxon>Glycomycetales</taxon>
        <taxon>Glycomycetaceae</taxon>
        <taxon>Stackebrandtia</taxon>
    </lineage>
</organism>
<feature type="signal peptide" evidence="2">
    <location>
        <begin position="1"/>
        <end position="26"/>
    </location>
</feature>
<feature type="region of interest" description="Disordered" evidence="1">
    <location>
        <begin position="24"/>
        <end position="46"/>
    </location>
</feature>
<reference evidence="3 4" key="1">
    <citation type="journal article" date="2009" name="Stand. Genomic Sci.">
        <title>Complete genome sequence of Stackebrandtia nassauensis type strain (LLR-40K-21).</title>
        <authorList>
            <person name="Munk C."/>
            <person name="Lapidus A."/>
            <person name="Copeland A."/>
            <person name="Jando M."/>
            <person name="Mayilraj S."/>
            <person name="Glavina Del Rio T."/>
            <person name="Nolan M."/>
            <person name="Chen F."/>
            <person name="Lucas S."/>
            <person name="Tice H."/>
            <person name="Cheng J.F."/>
            <person name="Han C."/>
            <person name="Detter J.C."/>
            <person name="Bruce D."/>
            <person name="Goodwin L."/>
            <person name="Chain P."/>
            <person name="Pitluck S."/>
            <person name="Goker M."/>
            <person name="Ovchinikova G."/>
            <person name="Pati A."/>
            <person name="Ivanova N."/>
            <person name="Mavromatis K."/>
            <person name="Chen A."/>
            <person name="Palaniappan K."/>
            <person name="Land M."/>
            <person name="Hauser L."/>
            <person name="Chang Y.J."/>
            <person name="Jeffries C.D."/>
            <person name="Bristow J."/>
            <person name="Eisen J.A."/>
            <person name="Markowitz V."/>
            <person name="Hugenholtz P."/>
            <person name="Kyrpides N.C."/>
            <person name="Klenk H.P."/>
        </authorList>
    </citation>
    <scope>NUCLEOTIDE SEQUENCE [LARGE SCALE GENOMIC DNA]</scope>
    <source>
        <strain evidence="4">DSM 44728 / CIP 108903 / NRRL B-16338 / NBRC 102104 / LLR-40K-21</strain>
    </source>
</reference>
<dbReference type="EMBL" id="CP001778">
    <property type="protein sequence ID" value="ADD40207.1"/>
    <property type="molecule type" value="Genomic_DNA"/>
</dbReference>